<accession>A0ABC9YZW3</accession>
<proteinExistence type="predicted"/>
<dbReference type="AlphaFoldDB" id="A0ABC9YZW3"/>
<organism evidence="2 3">
    <name type="scientific">Nocardia seriolae</name>
    <dbReference type="NCBI Taxonomy" id="37332"/>
    <lineage>
        <taxon>Bacteria</taxon>
        <taxon>Bacillati</taxon>
        <taxon>Actinomycetota</taxon>
        <taxon>Actinomycetes</taxon>
        <taxon>Mycobacteriales</taxon>
        <taxon>Nocardiaceae</taxon>
        <taxon>Nocardia</taxon>
    </lineage>
</organism>
<keyword evidence="1" id="KW-1133">Transmembrane helix</keyword>
<dbReference type="Proteomes" id="UP000037179">
    <property type="component" value="Unassembled WGS sequence"/>
</dbReference>
<keyword evidence="1" id="KW-0472">Membrane</keyword>
<reference evidence="3" key="1">
    <citation type="submission" date="2015-07" db="EMBL/GenBank/DDBJ databases">
        <title>Nocardia seriolae U-1 whole genome shotgun sequence.</title>
        <authorList>
            <person name="Imajoh M."/>
            <person name="Fukumoto Y."/>
            <person name="Sukeda M."/>
            <person name="Yamane J."/>
            <person name="Yamasaki K."/>
            <person name="Shimizu M."/>
            <person name="Ohnishi K."/>
            <person name="Oshima S."/>
        </authorList>
    </citation>
    <scope>NUCLEOTIDE SEQUENCE [LARGE SCALE GENOMIC DNA]</scope>
    <source>
        <strain evidence="3">U-1</strain>
    </source>
</reference>
<keyword evidence="1" id="KW-0812">Transmembrane</keyword>
<keyword evidence="3" id="KW-1185">Reference proteome</keyword>
<protein>
    <submittedName>
        <fullName evidence="2">Uncharacterized protein</fullName>
    </submittedName>
</protein>
<reference evidence="2 3" key="2">
    <citation type="journal article" date="2016" name="Genome Announc.">
        <title>Draft Genome Sequence of Erythromycin- and Oxytetracycline-Sensitive Nocardia seriolae Strain U-1 (NBRC 110359).</title>
        <authorList>
            <person name="Imajoh M."/>
            <person name="Sukeda M."/>
            <person name="Shimizu M."/>
            <person name="Yamane J."/>
            <person name="Ohnishi K."/>
            <person name="Oshima S."/>
        </authorList>
    </citation>
    <scope>NUCLEOTIDE SEQUENCE [LARGE SCALE GENOMIC DNA]</scope>
    <source>
        <strain evidence="2 3">U-1</strain>
    </source>
</reference>
<evidence type="ECO:0000313" key="3">
    <source>
        <dbReference type="Proteomes" id="UP000037179"/>
    </source>
</evidence>
<sequence>MRGVSIVAAVRGMGIVAGMRRVIGVCRMVIVCRVGTVCGMLVVSSVVVVGRVVVVSGVRLGGHFRVLSTAFIALRKMKLIPPWGICNTGRCELYHCTDPEFGSP</sequence>
<gene>
    <name evidence="2" type="ORF">NSK11_contig00100-0017</name>
</gene>
<comment type="caution">
    <text evidence="2">The sequence shown here is derived from an EMBL/GenBank/DDBJ whole genome shotgun (WGS) entry which is preliminary data.</text>
</comment>
<feature type="transmembrane region" description="Helical" evidence="1">
    <location>
        <begin position="21"/>
        <end position="47"/>
    </location>
</feature>
<name>A0ABC9YZW3_9NOCA</name>
<dbReference type="EMBL" id="BBYQ01000100">
    <property type="protein sequence ID" value="GAP30988.1"/>
    <property type="molecule type" value="Genomic_DNA"/>
</dbReference>
<evidence type="ECO:0000256" key="1">
    <source>
        <dbReference type="SAM" id="Phobius"/>
    </source>
</evidence>
<evidence type="ECO:0000313" key="2">
    <source>
        <dbReference type="EMBL" id="GAP30988.1"/>
    </source>
</evidence>